<evidence type="ECO:0008006" key="3">
    <source>
        <dbReference type="Google" id="ProtNLM"/>
    </source>
</evidence>
<reference evidence="1" key="1">
    <citation type="submission" date="2012-09" db="EMBL/GenBank/DDBJ databases">
        <title>Genome Sequence of alkane-degrading Bacterium Alcanivorax balearicus MACL04.</title>
        <authorList>
            <person name="Lai Q."/>
            <person name="Shao Z."/>
        </authorList>
    </citation>
    <scope>NUCLEOTIDE SEQUENCE</scope>
    <source>
        <strain evidence="1">MACL04</strain>
    </source>
</reference>
<dbReference type="Gene3D" id="6.10.280.50">
    <property type="match status" value="1"/>
</dbReference>
<sequence length="80" mass="9421">MLGEIHSIHHEFPEHHARIDDLARNDPGFRSQIQEHDKLDKQIRGLELRESPIGDEEMEALKRHRLQLKDQILKRLLNGA</sequence>
<evidence type="ECO:0000313" key="1">
    <source>
        <dbReference type="EMBL" id="MCU5782713.1"/>
    </source>
</evidence>
<comment type="caution">
    <text evidence="1">The sequence shown here is derived from an EMBL/GenBank/DDBJ whole genome shotgun (WGS) entry which is preliminary data.</text>
</comment>
<dbReference type="EMBL" id="ARXS01000010">
    <property type="protein sequence ID" value="MCU5782713.1"/>
    <property type="molecule type" value="Genomic_DNA"/>
</dbReference>
<accession>A0ABT2QYX7</accession>
<organism evidence="1 2">
    <name type="scientific">Alloalcanivorax balearicus MACL04</name>
    <dbReference type="NCBI Taxonomy" id="1177182"/>
    <lineage>
        <taxon>Bacteria</taxon>
        <taxon>Pseudomonadati</taxon>
        <taxon>Pseudomonadota</taxon>
        <taxon>Gammaproteobacteria</taxon>
        <taxon>Oceanospirillales</taxon>
        <taxon>Alcanivoracaceae</taxon>
        <taxon>Alloalcanivorax</taxon>
    </lineage>
</organism>
<evidence type="ECO:0000313" key="2">
    <source>
        <dbReference type="Proteomes" id="UP001064106"/>
    </source>
</evidence>
<gene>
    <name evidence="1" type="ORF">MA04_02013</name>
</gene>
<protein>
    <recommendedName>
        <fullName evidence="3">GTP-binding protein</fullName>
    </recommendedName>
</protein>
<name>A0ABT2QYX7_9GAMM</name>
<dbReference type="Proteomes" id="UP001064106">
    <property type="component" value="Unassembled WGS sequence"/>
</dbReference>
<keyword evidence="2" id="KW-1185">Reference proteome</keyword>
<dbReference type="RefSeq" id="WP_262460347.1">
    <property type="nucleotide sequence ID" value="NZ_ARXS01000010.1"/>
</dbReference>
<proteinExistence type="predicted"/>
<dbReference type="InterPro" id="IPR038444">
    <property type="entry name" value="DUF465_sf"/>
</dbReference>
<dbReference type="InterPro" id="IPR007420">
    <property type="entry name" value="DUF465"/>
</dbReference>
<dbReference type="Pfam" id="PF04325">
    <property type="entry name" value="DUF465"/>
    <property type="match status" value="1"/>
</dbReference>